<dbReference type="STRING" id="397948.Cmaq_1756"/>
<dbReference type="InterPro" id="IPR040827">
    <property type="entry name" value="Arcadin_1"/>
</dbReference>
<keyword evidence="3" id="KW-1185">Reference proteome</keyword>
<evidence type="ECO:0000313" key="2">
    <source>
        <dbReference type="EMBL" id="ABW02579.1"/>
    </source>
</evidence>
<evidence type="ECO:0000259" key="1">
    <source>
        <dbReference type="Pfam" id="PF18653"/>
    </source>
</evidence>
<gene>
    <name evidence="2" type="ordered locus">Cmaq_1756</name>
</gene>
<dbReference type="GeneID" id="5709117"/>
<dbReference type="AlphaFoldDB" id="A8MAK2"/>
<dbReference type="EMBL" id="CP000852">
    <property type="protein sequence ID" value="ABW02579.1"/>
    <property type="molecule type" value="Genomic_DNA"/>
</dbReference>
<proteinExistence type="predicted"/>
<dbReference type="Pfam" id="PF18653">
    <property type="entry name" value="Arcadin_1"/>
    <property type="match status" value="1"/>
</dbReference>
<dbReference type="OrthoDB" id="24478at2157"/>
<accession>A8MAK2</accession>
<feature type="domain" description="Arcadin 1" evidence="1">
    <location>
        <begin position="4"/>
        <end position="114"/>
    </location>
</feature>
<dbReference type="RefSeq" id="WP_012186798.1">
    <property type="nucleotide sequence ID" value="NC_009954.1"/>
</dbReference>
<dbReference type="KEGG" id="cma:Cmaq_1756"/>
<organism evidence="2 3">
    <name type="scientific">Caldivirga maquilingensis (strain ATCC 700844 / DSM 13496 / JCM 10307 / IC-167)</name>
    <dbReference type="NCBI Taxonomy" id="397948"/>
    <lineage>
        <taxon>Archaea</taxon>
        <taxon>Thermoproteota</taxon>
        <taxon>Thermoprotei</taxon>
        <taxon>Thermoproteales</taxon>
        <taxon>Thermoproteaceae</taxon>
        <taxon>Caldivirga</taxon>
    </lineage>
</organism>
<dbReference type="HOGENOM" id="CLU_160450_0_0_2"/>
<evidence type="ECO:0000313" key="3">
    <source>
        <dbReference type="Proteomes" id="UP000001137"/>
    </source>
</evidence>
<protein>
    <recommendedName>
        <fullName evidence="1">Arcadin 1 domain-containing protein</fullName>
    </recommendedName>
</protein>
<reference evidence="2 3" key="1">
    <citation type="submission" date="2007-10" db="EMBL/GenBank/DDBJ databases">
        <title>Complete sequence of Caldivirga maquilingensis IC-167.</title>
        <authorList>
            <consortium name="US DOE Joint Genome Institute"/>
            <person name="Copeland A."/>
            <person name="Lucas S."/>
            <person name="Lapidus A."/>
            <person name="Barry K."/>
            <person name="Glavina del Rio T."/>
            <person name="Dalin E."/>
            <person name="Tice H."/>
            <person name="Pitluck S."/>
            <person name="Saunders E."/>
            <person name="Brettin T."/>
            <person name="Bruce D."/>
            <person name="Detter J.C."/>
            <person name="Han C."/>
            <person name="Schmutz J."/>
            <person name="Larimer F."/>
            <person name="Land M."/>
            <person name="Hauser L."/>
            <person name="Kyrpides N."/>
            <person name="Ivanova N."/>
            <person name="Biddle J.F."/>
            <person name="Zhang Z."/>
            <person name="Fitz-Gibbon S.T."/>
            <person name="Lowe T.M."/>
            <person name="Saltikov C."/>
            <person name="House C.H."/>
            <person name="Richardson P."/>
        </authorList>
    </citation>
    <scope>NUCLEOTIDE SEQUENCE [LARGE SCALE GENOMIC DNA]</scope>
    <source>
        <strain evidence="3">ATCC 700844 / DSM 13496 / JCM 10307 / IC-167</strain>
    </source>
</reference>
<sequence>MAGFKGYVVSKTLIMDPFGGKMFKIDIVEERENPGLVAASSGESSGLSRDMLEMMQNVFRSIPMLGQMIGGKVPIPRVTLMLTEEEMDELGGKMDVGEYVYVKIQGGKITIEKEQ</sequence>
<name>A8MAK2_CALMQ</name>
<dbReference type="eggNOG" id="arCOG05582">
    <property type="taxonomic scope" value="Archaea"/>
</dbReference>
<dbReference type="Proteomes" id="UP000001137">
    <property type="component" value="Chromosome"/>
</dbReference>